<evidence type="ECO:0000313" key="3">
    <source>
        <dbReference type="Proteomes" id="UP000756530"/>
    </source>
</evidence>
<accession>A0ABS6T791</accession>
<dbReference type="RefSeq" id="WP_218393393.1">
    <property type="nucleotide sequence ID" value="NZ_JAHUZE010000003.1"/>
</dbReference>
<evidence type="ECO:0000259" key="1">
    <source>
        <dbReference type="PROSITE" id="PS51819"/>
    </source>
</evidence>
<evidence type="ECO:0000313" key="2">
    <source>
        <dbReference type="EMBL" id="MBV7380207.1"/>
    </source>
</evidence>
<comment type="caution">
    <text evidence="2">The sequence shown here is derived from an EMBL/GenBank/DDBJ whole genome shotgun (WGS) entry which is preliminary data.</text>
</comment>
<dbReference type="InterPro" id="IPR037523">
    <property type="entry name" value="VOC_core"/>
</dbReference>
<sequence>MPSHIHFQTIGATDQARAVAFYTDKLGFSVHTDAEYGEDRWIFLTLPGARTRLQISKVASITPRETPDLVLHCDDVDADVAALKAAGVPIHLGPDAAPWDPTTRWAMIHDSEGNLILLQTEGA</sequence>
<dbReference type="Pfam" id="PF00903">
    <property type="entry name" value="Glyoxalase"/>
    <property type="match status" value="1"/>
</dbReference>
<gene>
    <name evidence="2" type="ORF">KJP28_14840</name>
</gene>
<name>A0ABS6T791_9RHOB</name>
<proteinExistence type="predicted"/>
<protein>
    <submittedName>
        <fullName evidence="2">VOC family protein</fullName>
    </submittedName>
</protein>
<reference evidence="2 3" key="1">
    <citation type="submission" date="2021-05" db="EMBL/GenBank/DDBJ databases">
        <title>Culturable bacteria isolated from Daya Bay.</title>
        <authorList>
            <person name="Zheng W."/>
            <person name="Yu S."/>
            <person name="Huang Y."/>
        </authorList>
    </citation>
    <scope>NUCLEOTIDE SEQUENCE [LARGE SCALE GENOMIC DNA]</scope>
    <source>
        <strain evidence="2 3">DP4N28-5</strain>
    </source>
</reference>
<organism evidence="2 3">
    <name type="scientific">Maritimibacter dapengensis</name>
    <dbReference type="NCBI Taxonomy" id="2836868"/>
    <lineage>
        <taxon>Bacteria</taxon>
        <taxon>Pseudomonadati</taxon>
        <taxon>Pseudomonadota</taxon>
        <taxon>Alphaproteobacteria</taxon>
        <taxon>Rhodobacterales</taxon>
        <taxon>Roseobacteraceae</taxon>
        <taxon>Maritimibacter</taxon>
    </lineage>
</organism>
<dbReference type="PANTHER" id="PTHR36437">
    <property type="entry name" value="GLYOXALASE/BLEOMYCIN RESISTANCE PROTEIN/DIOXYGENASE"/>
    <property type="match status" value="1"/>
</dbReference>
<dbReference type="PANTHER" id="PTHR36437:SF2">
    <property type="entry name" value="GLYOXALASE_BLEOMYCIN RESISTANCE PROTEIN_DIOXYGENASE"/>
    <property type="match status" value="1"/>
</dbReference>
<keyword evidence="3" id="KW-1185">Reference proteome</keyword>
<dbReference type="PROSITE" id="PS51819">
    <property type="entry name" value="VOC"/>
    <property type="match status" value="1"/>
</dbReference>
<dbReference type="Proteomes" id="UP000756530">
    <property type="component" value="Unassembled WGS sequence"/>
</dbReference>
<dbReference type="InterPro" id="IPR004360">
    <property type="entry name" value="Glyas_Fos-R_dOase_dom"/>
</dbReference>
<dbReference type="EMBL" id="JAHUZE010000003">
    <property type="protein sequence ID" value="MBV7380207.1"/>
    <property type="molecule type" value="Genomic_DNA"/>
</dbReference>
<feature type="domain" description="VOC" evidence="1">
    <location>
        <begin position="4"/>
        <end position="121"/>
    </location>
</feature>